<dbReference type="EMBL" id="JAEPQZ010000010">
    <property type="protein sequence ID" value="KAG2176326.1"/>
    <property type="molecule type" value="Genomic_DNA"/>
</dbReference>
<dbReference type="InterPro" id="IPR008584">
    <property type="entry name" value="CXXC_Zn-binding_euk"/>
</dbReference>
<dbReference type="PANTHER" id="PTHR12857">
    <property type="entry name" value="CXXC MOTIF CONTAINING ZINC BINDING PROTEIN"/>
    <property type="match status" value="1"/>
</dbReference>
<dbReference type="PANTHER" id="PTHR12857:SF0">
    <property type="entry name" value="CXXC MOTIF CONTAINING ZINC BINDING PROTEIN"/>
    <property type="match status" value="1"/>
</dbReference>
<evidence type="ECO:0008006" key="6">
    <source>
        <dbReference type="Google" id="ProtNLM"/>
    </source>
</evidence>
<dbReference type="OrthoDB" id="10248838at2759"/>
<evidence type="ECO:0000256" key="3">
    <source>
        <dbReference type="ARBA" id="ARBA00022833"/>
    </source>
</evidence>
<dbReference type="AlphaFoldDB" id="A0A8H7PNC0"/>
<protein>
    <recommendedName>
        <fullName evidence="6">DUF866-domain-containing protein</fullName>
    </recommendedName>
</protein>
<proteinExistence type="inferred from homology"/>
<evidence type="ECO:0000256" key="2">
    <source>
        <dbReference type="ARBA" id="ARBA00022723"/>
    </source>
</evidence>
<comment type="similarity">
    <text evidence="1">Belongs to the UPF0587 family.</text>
</comment>
<organism evidence="4 5">
    <name type="scientific">Mortierella isabellina</name>
    <name type="common">Filamentous fungus</name>
    <name type="synonym">Umbelopsis isabellina</name>
    <dbReference type="NCBI Taxonomy" id="91625"/>
    <lineage>
        <taxon>Eukaryota</taxon>
        <taxon>Fungi</taxon>
        <taxon>Fungi incertae sedis</taxon>
        <taxon>Mucoromycota</taxon>
        <taxon>Mucoromycotina</taxon>
        <taxon>Umbelopsidomycetes</taxon>
        <taxon>Umbelopsidales</taxon>
        <taxon>Umbelopsidaceae</taxon>
        <taxon>Umbelopsis</taxon>
    </lineage>
</organism>
<keyword evidence="3" id="KW-0862">Zinc</keyword>
<dbReference type="GO" id="GO:0008270">
    <property type="term" value="F:zinc ion binding"/>
    <property type="evidence" value="ECO:0007669"/>
    <property type="project" value="TreeGrafter"/>
</dbReference>
<gene>
    <name evidence="4" type="ORF">INT43_005560</name>
</gene>
<accession>A0A8H7PNC0</accession>
<evidence type="ECO:0000256" key="1">
    <source>
        <dbReference type="ARBA" id="ARBA00007818"/>
    </source>
</evidence>
<name>A0A8H7PNC0_MORIS</name>
<sequence length="159" mass="17924">MVKIGVYIKAELENVTDLRPVSDYEWHFKIQCSSCHETDENWITINAQDEVEVPGSKATANLVMKCKFCRRTSSASFEGSTGSYSIDQVRQFVKLAVLDCRGLEPVDFDPRDGWLAEGAESGTKFEDIDLTEKDWAEYDEKAGEPVGISGIEVDFRKEK</sequence>
<keyword evidence="2" id="KW-0479">Metal-binding</keyword>
<dbReference type="Proteomes" id="UP000654370">
    <property type="component" value="Unassembled WGS sequence"/>
</dbReference>
<evidence type="ECO:0000313" key="4">
    <source>
        <dbReference type="EMBL" id="KAG2176326.1"/>
    </source>
</evidence>
<reference evidence="4" key="1">
    <citation type="submission" date="2020-12" db="EMBL/GenBank/DDBJ databases">
        <title>Metabolic potential, ecology and presence of endohyphal bacteria is reflected in genomic diversity of Mucoromycotina.</title>
        <authorList>
            <person name="Muszewska A."/>
            <person name="Okrasinska A."/>
            <person name="Steczkiewicz K."/>
            <person name="Drgas O."/>
            <person name="Orlowska M."/>
            <person name="Perlinska-Lenart U."/>
            <person name="Aleksandrzak-Piekarczyk T."/>
            <person name="Szatraj K."/>
            <person name="Zielenkiewicz U."/>
            <person name="Pilsyk S."/>
            <person name="Malc E."/>
            <person name="Mieczkowski P."/>
            <person name="Kruszewska J.S."/>
            <person name="Biernat P."/>
            <person name="Pawlowska J."/>
        </authorList>
    </citation>
    <scope>NUCLEOTIDE SEQUENCE</scope>
    <source>
        <strain evidence="4">WA0000067209</strain>
    </source>
</reference>
<dbReference type="Pfam" id="PF05907">
    <property type="entry name" value="CXXC_Zn-b_euk"/>
    <property type="match status" value="1"/>
</dbReference>
<comment type="caution">
    <text evidence="4">The sequence shown here is derived from an EMBL/GenBank/DDBJ whole genome shotgun (WGS) entry which is preliminary data.</text>
</comment>
<evidence type="ECO:0000313" key="5">
    <source>
        <dbReference type="Proteomes" id="UP000654370"/>
    </source>
</evidence>
<keyword evidence="5" id="KW-1185">Reference proteome</keyword>
<dbReference type="SUPFAM" id="SSF141678">
    <property type="entry name" value="MAL13P1.257-like"/>
    <property type="match status" value="1"/>
</dbReference>